<gene>
    <name evidence="1" type="ORF">rCG_48541</name>
</gene>
<proteinExistence type="predicted"/>
<name>A6HXA2_RAT</name>
<organism evidence="1 2">
    <name type="scientific">Rattus norvegicus</name>
    <name type="common">Rat</name>
    <dbReference type="NCBI Taxonomy" id="10116"/>
    <lineage>
        <taxon>Eukaryota</taxon>
        <taxon>Metazoa</taxon>
        <taxon>Chordata</taxon>
        <taxon>Craniata</taxon>
        <taxon>Vertebrata</taxon>
        <taxon>Euteleostomi</taxon>
        <taxon>Mammalia</taxon>
        <taxon>Eutheria</taxon>
        <taxon>Euarchontoglires</taxon>
        <taxon>Glires</taxon>
        <taxon>Rodentia</taxon>
        <taxon>Myomorpha</taxon>
        <taxon>Muroidea</taxon>
        <taxon>Muridae</taxon>
        <taxon>Murinae</taxon>
        <taxon>Rattus</taxon>
    </lineage>
</organism>
<dbReference type="AlphaFoldDB" id="A6HXA2"/>
<dbReference type="Proteomes" id="UP000234681">
    <property type="component" value="Chromosome 1"/>
</dbReference>
<accession>A6HXA2</accession>
<reference evidence="2" key="1">
    <citation type="submission" date="2005-09" db="EMBL/GenBank/DDBJ databases">
        <authorList>
            <person name="Mural R.J."/>
            <person name="Li P.W."/>
            <person name="Adams M.D."/>
            <person name="Amanatides P.G."/>
            <person name="Baden-Tillson H."/>
            <person name="Barnstead M."/>
            <person name="Chin S.H."/>
            <person name="Dew I."/>
            <person name="Evans C.A."/>
            <person name="Ferriera S."/>
            <person name="Flanigan M."/>
            <person name="Fosler C."/>
            <person name="Glodek A."/>
            <person name="Gu Z."/>
            <person name="Holt R.A."/>
            <person name="Jennings D."/>
            <person name="Kraft C.L."/>
            <person name="Lu F."/>
            <person name="Nguyen T."/>
            <person name="Nusskern D.R."/>
            <person name="Pfannkoch C.M."/>
            <person name="Sitter C."/>
            <person name="Sutton G.G."/>
            <person name="Venter J.C."/>
            <person name="Wang Z."/>
            <person name="Woodage T."/>
            <person name="Zheng X.H."/>
            <person name="Zhong F."/>
        </authorList>
    </citation>
    <scope>NUCLEOTIDE SEQUENCE [LARGE SCALE GENOMIC DNA]</scope>
    <source>
        <strain>BN</strain>
        <strain evidence="2">Sprague-Dawley</strain>
    </source>
</reference>
<dbReference type="EMBL" id="CH473953">
    <property type="protein sequence ID" value="EDM11833.1"/>
    <property type="molecule type" value="Genomic_DNA"/>
</dbReference>
<evidence type="ECO:0000313" key="2">
    <source>
        <dbReference type="Proteomes" id="UP000234681"/>
    </source>
</evidence>
<evidence type="ECO:0000313" key="1">
    <source>
        <dbReference type="EMBL" id="EDM11833.1"/>
    </source>
</evidence>
<sequence length="70" mass="7847">MIQEESAKTWKLCAKMSIAFYSEQTQIRIFPSVPLQEGRHTTVTSQCITASKRVVGKASHHKGVGKERQS</sequence>
<protein>
    <submittedName>
        <fullName evidence="1">RCG48541</fullName>
    </submittedName>
</protein>